<reference evidence="1" key="2">
    <citation type="submission" date="2023-02" db="EMBL/GenBank/DDBJ databases">
        <authorList>
            <person name="Swenson N.G."/>
            <person name="Wegrzyn J.L."/>
            <person name="Mcevoy S.L."/>
        </authorList>
    </citation>
    <scope>NUCLEOTIDE SEQUENCE</scope>
    <source>
        <strain evidence="1">91603</strain>
        <tissue evidence="1">Leaf</tissue>
    </source>
</reference>
<dbReference type="EMBL" id="JAJSOW010000101">
    <property type="protein sequence ID" value="KAI9181055.1"/>
    <property type="molecule type" value="Genomic_DNA"/>
</dbReference>
<keyword evidence="2" id="KW-1185">Reference proteome</keyword>
<dbReference type="Proteomes" id="UP001064489">
    <property type="component" value="Chromosome 4"/>
</dbReference>
<evidence type="ECO:0000313" key="2">
    <source>
        <dbReference type="Proteomes" id="UP001064489"/>
    </source>
</evidence>
<name>A0AAD5NTL9_ACENE</name>
<comment type="caution">
    <text evidence="1">The sequence shown here is derived from an EMBL/GenBank/DDBJ whole genome shotgun (WGS) entry which is preliminary data.</text>
</comment>
<accession>A0AAD5NTL9</accession>
<dbReference type="AlphaFoldDB" id="A0AAD5NTL9"/>
<reference evidence="1" key="1">
    <citation type="journal article" date="2022" name="Plant J.">
        <title>Strategies of tolerance reflected in two North American maple genomes.</title>
        <authorList>
            <person name="McEvoy S.L."/>
            <person name="Sezen U.U."/>
            <person name="Trouern-Trend A."/>
            <person name="McMahon S.M."/>
            <person name="Schaberg P.G."/>
            <person name="Yang J."/>
            <person name="Wegrzyn J.L."/>
            <person name="Swenson N.G."/>
        </authorList>
    </citation>
    <scope>NUCLEOTIDE SEQUENCE</scope>
    <source>
        <strain evidence="1">91603</strain>
    </source>
</reference>
<sequence length="109" mass="12341">MLMGIFGEVYRFDFELVGFNDEDNEISRFDEVGLGEAEISCKKLMKKQGEMQLMEIQPSMETIGLAEEFSVGEALTGDYIDERGGGARAKERDSEFCDGDRLRRLANRT</sequence>
<gene>
    <name evidence="1" type="ORF">LWI28_010935</name>
</gene>
<protein>
    <submittedName>
        <fullName evidence="1">Uncharacterized protein</fullName>
    </submittedName>
</protein>
<evidence type="ECO:0000313" key="1">
    <source>
        <dbReference type="EMBL" id="KAI9181055.1"/>
    </source>
</evidence>
<organism evidence="1 2">
    <name type="scientific">Acer negundo</name>
    <name type="common">Box elder</name>
    <dbReference type="NCBI Taxonomy" id="4023"/>
    <lineage>
        <taxon>Eukaryota</taxon>
        <taxon>Viridiplantae</taxon>
        <taxon>Streptophyta</taxon>
        <taxon>Embryophyta</taxon>
        <taxon>Tracheophyta</taxon>
        <taxon>Spermatophyta</taxon>
        <taxon>Magnoliopsida</taxon>
        <taxon>eudicotyledons</taxon>
        <taxon>Gunneridae</taxon>
        <taxon>Pentapetalae</taxon>
        <taxon>rosids</taxon>
        <taxon>malvids</taxon>
        <taxon>Sapindales</taxon>
        <taxon>Sapindaceae</taxon>
        <taxon>Hippocastanoideae</taxon>
        <taxon>Acereae</taxon>
        <taxon>Acer</taxon>
    </lineage>
</organism>
<proteinExistence type="predicted"/>